<dbReference type="Pfam" id="PF00353">
    <property type="entry name" value="HemolysinCabind"/>
    <property type="match status" value="1"/>
</dbReference>
<dbReference type="Proteomes" id="UP001166293">
    <property type="component" value="Unassembled WGS sequence"/>
</dbReference>
<dbReference type="InterPro" id="IPR001343">
    <property type="entry name" value="Hemolysn_Ca-bd"/>
</dbReference>
<accession>A0ABS6N6A3</accession>
<comment type="caution">
    <text evidence="3">The sequence shown here is derived from an EMBL/GenBank/DDBJ whole genome shotgun (WGS) entry which is preliminary data.</text>
</comment>
<feature type="region of interest" description="Disordered" evidence="1">
    <location>
        <begin position="301"/>
        <end position="339"/>
    </location>
</feature>
<gene>
    <name evidence="3" type="ORF">KUH32_07130</name>
</gene>
<evidence type="ECO:0000313" key="3">
    <source>
        <dbReference type="EMBL" id="MBV2359540.1"/>
    </source>
</evidence>
<dbReference type="PROSITE" id="PS00330">
    <property type="entry name" value="HEMOLYSIN_CALCIUM"/>
    <property type="match status" value="1"/>
</dbReference>
<keyword evidence="4" id="KW-1185">Reference proteome</keyword>
<name>A0ABS6N6A3_9RHOB</name>
<evidence type="ECO:0000256" key="2">
    <source>
        <dbReference type="SAM" id="SignalP"/>
    </source>
</evidence>
<organism evidence="3 4">
    <name type="scientific">Thalassococcus arenae</name>
    <dbReference type="NCBI Taxonomy" id="2851652"/>
    <lineage>
        <taxon>Bacteria</taxon>
        <taxon>Pseudomonadati</taxon>
        <taxon>Pseudomonadota</taxon>
        <taxon>Alphaproteobacteria</taxon>
        <taxon>Rhodobacterales</taxon>
        <taxon>Roseobacteraceae</taxon>
        <taxon>Thalassococcus</taxon>
    </lineage>
</organism>
<sequence>MIRRIVAVLSVVVTVFQAQAEGRDASRVYVFGNSLQHHLSDADHTNIVHWMNEMARADGRTLALDGQWGFLRNFADGLPPTDNWSFPGIAGAWSPGDGAFGEAGYDAVILTPSNFVQYQPPDAPYDGENPTGESPLGATLRLVDWLSAEAPDARLFLYEGWAVMDGIVPDFPPDGAAFARYVDYNGGAHAAWFDRYQALLAEARPDTQPQLIPTARILAALLGKGGPLADVPATALFTDADPHGTPSLYFLAGMITFAAVYDAAPPVAYQPPATLLPEIVANYPALAQTVWSMMPEPRSRRATVPAAGETSPVKPQARPAAATLPQRQPVYLPPPGARPDGAPALGMGLGGIADWNTQHPFIDVMRSARGWVGHRKGQWGGYDSTALRDGGYLNDDGWPVGLPDDAEMLEAIILTDQPDGALHLAGDYAVIWEGTGELTVGGRAKRVRQEEGRITFNYTPGDGYVGVQVRMSDPDDPIRNIRVVHVDHWPLFETGAIFNPDWIERVRDLRVVRFMDWMMTNGSTQVTWDDRPTRAQQGWSERGVPVEVMIALANQIGADPWFTLPHMADDDYARRFAEAVRDGLDPRLKAYVEYSNEVWNQIFPQARWAAEQATARWGSSETGWMQFYGLRAAQMMDIWSDVFGDQADSRLVRVVSTHTGWPGLEEDVLTAPLAFLELGRAPGDSFDAYAVTGYFGYEMGGAEMAADVQAWLDAAEAMATADGEAQGLRRVALREFVKENRFEAAIAPAAIALEQGSLRELVEDVFPYHAAAAGRAGLRLIMYEGGTHVVAHGDRVNDDRLTEFFTQFNYTPEMARLYELLMAGWVDAGGTLFNAFVDVAPATKWGSWGALRHLDDANPRWDMLMAFNATGPTSWEIRDPSVFSDGVVRRGQDGPDTLTGTPEEDILLGGPGDDLLVSLGGVDRLHGGPGRDVAELPGRRADWTLTRDGARIVATSRVGTATMIGIEVLRFSDDPGADIGIDAG</sequence>
<evidence type="ECO:0000256" key="1">
    <source>
        <dbReference type="SAM" id="MobiDB-lite"/>
    </source>
</evidence>
<dbReference type="RefSeq" id="WP_217777343.1">
    <property type="nucleotide sequence ID" value="NZ_JAHRWL010000001.1"/>
</dbReference>
<proteinExistence type="predicted"/>
<feature type="chain" id="PRO_5045403674" evidence="2">
    <location>
        <begin position="21"/>
        <end position="984"/>
    </location>
</feature>
<dbReference type="EMBL" id="JAHRWL010000001">
    <property type="protein sequence ID" value="MBV2359540.1"/>
    <property type="molecule type" value="Genomic_DNA"/>
</dbReference>
<keyword evidence="2" id="KW-0732">Signal</keyword>
<dbReference type="InterPro" id="IPR018511">
    <property type="entry name" value="Hemolysin-typ_Ca-bd_CS"/>
</dbReference>
<reference evidence="3" key="1">
    <citation type="submission" date="2021-06" db="EMBL/GenBank/DDBJ databases">
        <title>Thalassococcus sp. CAU 1522 isolated from sea sand, Republic of Korea.</title>
        <authorList>
            <person name="Kim W."/>
        </authorList>
    </citation>
    <scope>NUCLEOTIDE SEQUENCE</scope>
    <source>
        <strain evidence="3">CAU 1522</strain>
    </source>
</reference>
<feature type="signal peptide" evidence="2">
    <location>
        <begin position="1"/>
        <end position="20"/>
    </location>
</feature>
<protein>
    <submittedName>
        <fullName evidence="3">Calcium-binding protein</fullName>
    </submittedName>
</protein>
<evidence type="ECO:0000313" key="4">
    <source>
        <dbReference type="Proteomes" id="UP001166293"/>
    </source>
</evidence>